<proteinExistence type="predicted"/>
<gene>
    <name evidence="2" type="ORF">Z517_03158</name>
</gene>
<evidence type="ECO:0000313" key="2">
    <source>
        <dbReference type="EMBL" id="KIW83912.1"/>
    </source>
</evidence>
<accession>A0A0D2FBC6</accession>
<feature type="region of interest" description="Disordered" evidence="1">
    <location>
        <begin position="1"/>
        <end position="103"/>
    </location>
</feature>
<feature type="region of interest" description="Disordered" evidence="1">
    <location>
        <begin position="288"/>
        <end position="321"/>
    </location>
</feature>
<dbReference type="Proteomes" id="UP000053029">
    <property type="component" value="Unassembled WGS sequence"/>
</dbReference>
<evidence type="ECO:0000313" key="3">
    <source>
        <dbReference type="Proteomes" id="UP000053029"/>
    </source>
</evidence>
<dbReference type="EMBL" id="KN846970">
    <property type="protein sequence ID" value="KIW83912.1"/>
    <property type="molecule type" value="Genomic_DNA"/>
</dbReference>
<sequence>MPEQPKTSSPSANVPGHVFIDQGPEPRRRDRSKLVSSQARRFQSAGKRQQQRLSAQQDAGYARSLVGWRSTSSTPPVESLRKESPLESKTPGEQSTELGESNTTQMNLALRTGLRADPFSAFPGTNTKEVMFMVDYHIHVWAPHKAGNFDHLMGYNTQLDLCWPLAIQDAMLFDATVAVSQTAWALSQGKSPSEDRLMLYHRGLAMTRLRRRISSDEGPEEAVIFTVGRMISIAYMSSEAEAFIAHFEAFRTIAQRYIDDHPNTGVARVVENRLESWKALHDYRNRTVLVRNHSSPSGPKRSDSQSRRSTPPRRHMRAHSPTLLSGLDLSAELAALLNSMKRLLNRLQTLQGATRRSRRSLELIEQCRGFSQTLQSCDDLSPTELQLCCALIGFCLQLHRRHFGEMSETTGGEGDQSGRFDFLPTLKDIASTFINQQLEGFSESSEQRMCLTWSAIVLGSFLLQQRDNRLRTMGHIIHVNLWLNLSQGSVGKPFGTSGSTSLDDGARSWTEIETSLNGPSKMGNLWHTDLVLQWRRDWEGSVQRQRRWEQEGVWMLGAPKRLLQEESGSPGGKGQRVAATMKGTPYSPFPTLSLARSGEIDVIEYLVLREARDSLPRIE</sequence>
<evidence type="ECO:0008006" key="4">
    <source>
        <dbReference type="Google" id="ProtNLM"/>
    </source>
</evidence>
<feature type="compositionally biased region" description="Polar residues" evidence="1">
    <location>
        <begin position="1"/>
        <end position="12"/>
    </location>
</feature>
<dbReference type="GeneID" id="25302648"/>
<evidence type="ECO:0000256" key="1">
    <source>
        <dbReference type="SAM" id="MobiDB-lite"/>
    </source>
</evidence>
<dbReference type="RefSeq" id="XP_013287720.1">
    <property type="nucleotide sequence ID" value="XM_013432266.1"/>
</dbReference>
<dbReference type="OrthoDB" id="4130961at2759"/>
<protein>
    <recommendedName>
        <fullName evidence="4">Transcription factor domain-containing protein</fullName>
    </recommendedName>
</protein>
<organism evidence="2 3">
    <name type="scientific">Fonsecaea pedrosoi CBS 271.37</name>
    <dbReference type="NCBI Taxonomy" id="1442368"/>
    <lineage>
        <taxon>Eukaryota</taxon>
        <taxon>Fungi</taxon>
        <taxon>Dikarya</taxon>
        <taxon>Ascomycota</taxon>
        <taxon>Pezizomycotina</taxon>
        <taxon>Eurotiomycetes</taxon>
        <taxon>Chaetothyriomycetidae</taxon>
        <taxon>Chaetothyriales</taxon>
        <taxon>Herpotrichiellaceae</taxon>
        <taxon>Fonsecaea</taxon>
    </lineage>
</organism>
<dbReference type="AlphaFoldDB" id="A0A0D2FBC6"/>
<feature type="compositionally biased region" description="Polar residues" evidence="1">
    <location>
        <begin position="91"/>
        <end position="103"/>
    </location>
</feature>
<keyword evidence="3" id="KW-1185">Reference proteome</keyword>
<feature type="compositionally biased region" description="Polar residues" evidence="1">
    <location>
        <begin position="34"/>
        <end position="57"/>
    </location>
</feature>
<reference evidence="2 3" key="1">
    <citation type="submission" date="2015-01" db="EMBL/GenBank/DDBJ databases">
        <title>The Genome Sequence of Fonsecaea pedrosoi CBS 271.37.</title>
        <authorList>
            <consortium name="The Broad Institute Genomics Platform"/>
            <person name="Cuomo C."/>
            <person name="de Hoog S."/>
            <person name="Gorbushina A."/>
            <person name="Stielow B."/>
            <person name="Teixiera M."/>
            <person name="Abouelleil A."/>
            <person name="Chapman S.B."/>
            <person name="Priest M."/>
            <person name="Young S.K."/>
            <person name="Wortman J."/>
            <person name="Nusbaum C."/>
            <person name="Birren B."/>
        </authorList>
    </citation>
    <scope>NUCLEOTIDE SEQUENCE [LARGE SCALE GENOMIC DNA]</scope>
    <source>
        <strain evidence="2 3">CBS 271.37</strain>
    </source>
</reference>
<dbReference type="VEuPathDB" id="FungiDB:Z517_03158"/>
<name>A0A0D2FBC6_9EURO</name>
<dbReference type="HOGENOM" id="CLU_454946_0_0_1"/>